<evidence type="ECO:0000313" key="1">
    <source>
        <dbReference type="EMBL" id="AUX24553.1"/>
    </source>
</evidence>
<dbReference type="EMBL" id="CP012670">
    <property type="protein sequence ID" value="AUX24553.1"/>
    <property type="molecule type" value="Genomic_DNA"/>
</dbReference>
<proteinExistence type="predicted"/>
<organism evidence="1 2">
    <name type="scientific">Sorangium cellulosum</name>
    <name type="common">Polyangium cellulosum</name>
    <dbReference type="NCBI Taxonomy" id="56"/>
    <lineage>
        <taxon>Bacteria</taxon>
        <taxon>Pseudomonadati</taxon>
        <taxon>Myxococcota</taxon>
        <taxon>Polyangia</taxon>
        <taxon>Polyangiales</taxon>
        <taxon>Polyangiaceae</taxon>
        <taxon>Sorangium</taxon>
    </lineage>
</organism>
<reference evidence="1 2" key="1">
    <citation type="submission" date="2015-09" db="EMBL/GenBank/DDBJ databases">
        <title>Sorangium comparison.</title>
        <authorList>
            <person name="Zaburannyi N."/>
            <person name="Bunk B."/>
            <person name="Overmann J."/>
            <person name="Mueller R."/>
        </authorList>
    </citation>
    <scope>NUCLEOTIDE SEQUENCE [LARGE SCALE GENOMIC DNA]</scope>
    <source>
        <strain evidence="1 2">So ceGT47</strain>
    </source>
</reference>
<gene>
    <name evidence="1" type="ORF">SOCEGT47_050910</name>
</gene>
<evidence type="ECO:0000313" key="2">
    <source>
        <dbReference type="Proteomes" id="UP000295781"/>
    </source>
</evidence>
<sequence length="611" mass="60101">MGARGPLGIGRPLALAALGGVGCNALLGLVGCNALLGLEDGILVEDGAGAEQRCEPLSVAACYGGPPETAGVGACRAGVRQCSAAGDGYGPCEGEVRPAPERCGNALDDDCDGAVDEAEGGEDPRDPAGGAGCACEPGAVEACPYGGPPETAGVGACRAGQRTCGSDGRWGPCAGEITPRPEDCATPADEDCSGGRDCGAVLSGGLLGGPGQEQARALAAGSGGSAIVGGEFEGDLDLGAGPIASGAERDVFVARIEADGAVSWARRLVDEGHGRLRALAVDPGGEVVLTGDFQGVIGGAGLITPDLRGFVLKLDARGGVRWGTTLHGEPRDVAISTAGEVVVASSLAEPAGGSDVAVARFSAGGLPLWTRVFGGAGVQEPTGVAMDARGRVVVTGSFEGELELGEGAPRLSSAGMTDVFVAQLDAHGEPIASRAFGDGREQRGGDVEIGPDGGVALSGTFEGQLDAGGGALLADGVSAFVVALGPAREHRFSRAYGAHAPPRLALAADGGLVLAGDVDRPVDLGGGPLDGEGGGADIVVARLDGEGRHVWSTRLGPGARRRGGERRTAGVAVDPDRGGVLLAATVEGSVNLGGVTAASAAADLLLLRLAP</sequence>
<dbReference type="AlphaFoldDB" id="A0A4P2Q6B6"/>
<name>A0A4P2Q6B6_SORCE</name>
<dbReference type="InterPro" id="IPR052918">
    <property type="entry name" value="Motility_Chemotaxis_Reg"/>
</dbReference>
<dbReference type="InterPro" id="IPR011042">
    <property type="entry name" value="6-blade_b-propeller_TolB-like"/>
</dbReference>
<dbReference type="RefSeq" id="WP_242515225.1">
    <property type="nucleotide sequence ID" value="NZ_CP012670.1"/>
</dbReference>
<accession>A0A4P2Q6B6</accession>
<dbReference type="SUPFAM" id="SSF63829">
    <property type="entry name" value="Calcium-dependent phosphotriesterase"/>
    <property type="match status" value="1"/>
</dbReference>
<dbReference type="Gene3D" id="2.120.10.30">
    <property type="entry name" value="TolB, C-terminal domain"/>
    <property type="match status" value="1"/>
</dbReference>
<dbReference type="Proteomes" id="UP000295781">
    <property type="component" value="Chromosome"/>
</dbReference>
<dbReference type="PANTHER" id="PTHR35580:SF1">
    <property type="entry name" value="PHYTASE-LIKE DOMAIN-CONTAINING PROTEIN"/>
    <property type="match status" value="1"/>
</dbReference>
<dbReference type="PROSITE" id="PS51257">
    <property type="entry name" value="PROKAR_LIPOPROTEIN"/>
    <property type="match status" value="1"/>
</dbReference>
<protein>
    <submittedName>
        <fullName evidence="1">Uncharacterized protein</fullName>
    </submittedName>
</protein>
<dbReference type="PANTHER" id="PTHR35580">
    <property type="entry name" value="CELL SURFACE GLYCOPROTEIN (S-LAYER PROTEIN)-LIKE PROTEIN"/>
    <property type="match status" value="1"/>
</dbReference>